<proteinExistence type="predicted"/>
<gene>
    <name evidence="2" type="ORF">HUG10_17650</name>
</gene>
<dbReference type="GeneID" id="56030697"/>
<dbReference type="KEGG" id="halg:HUG10_17650"/>
<keyword evidence="1" id="KW-1133">Transmembrane helix</keyword>
<dbReference type="Proteomes" id="UP000509750">
    <property type="component" value="Chromosome"/>
</dbReference>
<feature type="transmembrane region" description="Helical" evidence="1">
    <location>
        <begin position="45"/>
        <end position="66"/>
    </location>
</feature>
<evidence type="ECO:0000313" key="3">
    <source>
        <dbReference type="Proteomes" id="UP000509750"/>
    </source>
</evidence>
<dbReference type="EMBL" id="CP058529">
    <property type="protein sequence ID" value="QLG29243.1"/>
    <property type="molecule type" value="Genomic_DNA"/>
</dbReference>
<accession>A0A7D5L2Z6</accession>
<keyword evidence="3" id="KW-1185">Reference proteome</keyword>
<dbReference type="RefSeq" id="WP_179170817.1">
    <property type="nucleotide sequence ID" value="NZ_CP058529.1"/>
</dbReference>
<dbReference type="AlphaFoldDB" id="A0A7D5L2Z6"/>
<keyword evidence="1" id="KW-0812">Transmembrane</keyword>
<name>A0A7D5L2Z6_9EURY</name>
<evidence type="ECO:0000313" key="2">
    <source>
        <dbReference type="EMBL" id="QLG29243.1"/>
    </source>
</evidence>
<organism evidence="2 3">
    <name type="scientific">Halorarum halophilum</name>
    <dbReference type="NCBI Taxonomy" id="2743090"/>
    <lineage>
        <taxon>Archaea</taxon>
        <taxon>Methanobacteriati</taxon>
        <taxon>Methanobacteriota</taxon>
        <taxon>Stenosarchaea group</taxon>
        <taxon>Halobacteria</taxon>
        <taxon>Halobacteriales</taxon>
        <taxon>Haloferacaceae</taxon>
        <taxon>Halorarum</taxon>
    </lineage>
</organism>
<protein>
    <submittedName>
        <fullName evidence="2">Uncharacterized protein</fullName>
    </submittedName>
</protein>
<keyword evidence="1" id="KW-0472">Membrane</keyword>
<reference evidence="2 3" key="1">
    <citation type="submission" date="2020-07" db="EMBL/GenBank/DDBJ databases">
        <title>Gai3-2, isolated from salt lake.</title>
        <authorList>
            <person name="Cui H."/>
            <person name="Shi X."/>
        </authorList>
    </citation>
    <scope>NUCLEOTIDE SEQUENCE [LARGE SCALE GENOMIC DNA]</scope>
    <source>
        <strain evidence="2 3">Gai3-2</strain>
    </source>
</reference>
<evidence type="ECO:0000256" key="1">
    <source>
        <dbReference type="SAM" id="Phobius"/>
    </source>
</evidence>
<sequence>MAMFPARPPFPAEHEMVLGILLLLIAVLYRGFLFGEEVSPRVRQGLAVMLLVAVVLLLFSLIVRFYR</sequence>